<dbReference type="EMBL" id="BK059091">
    <property type="protein sequence ID" value="DAE28867.1"/>
    <property type="molecule type" value="Genomic_DNA"/>
</dbReference>
<sequence>MKKSTLPFIKTTDKETMNKLKDLGFQMVDCSGGVWTFINDTDTKLSFDTGKITYSNKLCF</sequence>
<name>A0A8S5RCK4_9VIRU</name>
<reference evidence="1" key="1">
    <citation type="journal article" date="2021" name="Proc. Natl. Acad. Sci. U.S.A.">
        <title>A Catalog of Tens of Thousands of Viruses from Human Metagenomes Reveals Hidden Associations with Chronic Diseases.</title>
        <authorList>
            <person name="Tisza M.J."/>
            <person name="Buck C.B."/>
        </authorList>
    </citation>
    <scope>NUCLEOTIDE SEQUENCE</scope>
    <source>
        <strain evidence="1">CtmTa7</strain>
    </source>
</reference>
<organism evidence="1">
    <name type="scientific">virus sp. ctmTa7</name>
    <dbReference type="NCBI Taxonomy" id="2828255"/>
    <lineage>
        <taxon>Viruses</taxon>
    </lineage>
</organism>
<proteinExistence type="predicted"/>
<evidence type="ECO:0000313" key="1">
    <source>
        <dbReference type="EMBL" id="DAE28867.1"/>
    </source>
</evidence>
<protein>
    <submittedName>
        <fullName evidence="1">Small myristoylated protein 1 SHEET, PROTEIN TRANSPORT, MEMBRANE</fullName>
    </submittedName>
</protein>
<accession>A0A8S5RCK4</accession>